<name>A0A2N5XTG4_9HYPH</name>
<keyword evidence="6" id="KW-1185">Reference proteome</keyword>
<comment type="caution">
    <text evidence="5">The sequence shown here is derived from an EMBL/GenBank/DDBJ whole genome shotgun (WGS) entry which is preliminary data.</text>
</comment>
<dbReference type="PANTHER" id="PTHR43022:SF1">
    <property type="entry name" value="PROTEIN SMF"/>
    <property type="match status" value="1"/>
</dbReference>
<feature type="domain" description="Smf/DprA SLOG" evidence="3">
    <location>
        <begin position="103"/>
        <end position="309"/>
    </location>
</feature>
<dbReference type="InterPro" id="IPR036388">
    <property type="entry name" value="WH-like_DNA-bd_sf"/>
</dbReference>
<evidence type="ECO:0000259" key="4">
    <source>
        <dbReference type="Pfam" id="PF17782"/>
    </source>
</evidence>
<feature type="region of interest" description="Disordered" evidence="2">
    <location>
        <begin position="1"/>
        <end position="27"/>
    </location>
</feature>
<evidence type="ECO:0000256" key="2">
    <source>
        <dbReference type="SAM" id="MobiDB-lite"/>
    </source>
</evidence>
<evidence type="ECO:0000313" key="6">
    <source>
        <dbReference type="Proteomes" id="UP000234881"/>
    </source>
</evidence>
<proteinExistence type="inferred from homology"/>
<evidence type="ECO:0000313" key="5">
    <source>
        <dbReference type="EMBL" id="PLW77698.1"/>
    </source>
</evidence>
<dbReference type="Gene3D" id="3.40.50.450">
    <property type="match status" value="1"/>
</dbReference>
<organism evidence="5 6">
    <name type="scientific">Cohaesibacter celericrescens</name>
    <dbReference type="NCBI Taxonomy" id="2067669"/>
    <lineage>
        <taxon>Bacteria</taxon>
        <taxon>Pseudomonadati</taxon>
        <taxon>Pseudomonadota</taxon>
        <taxon>Alphaproteobacteria</taxon>
        <taxon>Hyphomicrobiales</taxon>
        <taxon>Cohaesibacteraceae</taxon>
    </lineage>
</organism>
<dbReference type="Pfam" id="PF21102">
    <property type="entry name" value="DprA_N"/>
    <property type="match status" value="1"/>
</dbReference>
<dbReference type="OrthoDB" id="9785707at2"/>
<comment type="similarity">
    <text evidence="1">Belongs to the DprA/Smf family.</text>
</comment>
<dbReference type="InterPro" id="IPR057666">
    <property type="entry name" value="DrpA_SLOG"/>
</dbReference>
<evidence type="ECO:0000259" key="3">
    <source>
        <dbReference type="Pfam" id="PF02481"/>
    </source>
</evidence>
<dbReference type="EMBL" id="PKUQ01000016">
    <property type="protein sequence ID" value="PLW77698.1"/>
    <property type="molecule type" value="Genomic_DNA"/>
</dbReference>
<feature type="domain" description="DprA winged helix" evidence="4">
    <location>
        <begin position="344"/>
        <end position="389"/>
    </location>
</feature>
<protein>
    <submittedName>
        <fullName evidence="5">DNA-protecting protein DprA</fullName>
    </submittedName>
</protein>
<dbReference type="Gene3D" id="1.10.10.10">
    <property type="entry name" value="Winged helix-like DNA-binding domain superfamily/Winged helix DNA-binding domain"/>
    <property type="match status" value="1"/>
</dbReference>
<dbReference type="Proteomes" id="UP000234881">
    <property type="component" value="Unassembled WGS sequence"/>
</dbReference>
<dbReference type="Pfam" id="PF02481">
    <property type="entry name" value="DNA_processg_A"/>
    <property type="match status" value="1"/>
</dbReference>
<dbReference type="SUPFAM" id="SSF102405">
    <property type="entry name" value="MCP/YpsA-like"/>
    <property type="match status" value="1"/>
</dbReference>
<dbReference type="PANTHER" id="PTHR43022">
    <property type="entry name" value="PROTEIN SMF"/>
    <property type="match status" value="1"/>
</dbReference>
<dbReference type="InterPro" id="IPR041614">
    <property type="entry name" value="DprA_WH"/>
</dbReference>
<reference evidence="5 6" key="1">
    <citation type="submission" date="2018-01" db="EMBL/GenBank/DDBJ databases">
        <title>The draft genome sequence of Cohaesibacter sp. H1304.</title>
        <authorList>
            <person name="Wang N.-N."/>
            <person name="Du Z.-J."/>
        </authorList>
    </citation>
    <scope>NUCLEOTIDE SEQUENCE [LARGE SCALE GENOMIC DNA]</scope>
    <source>
        <strain evidence="5 6">H1304</strain>
    </source>
</reference>
<sequence>MAPDQALSNGHSSDLNSQNHGSGSQDQYLTDRQRFNWLRLIRCDNVGPATFHDLCAHFGSAEKALDALPTLSRRGGAKKSVRIATQQDVETEWNQIYQGGARLVALGEPDYPQDLAHIHAPPPLLTIVGDGQWSHKTAVAIVGSRNCSASGLKLTQNIARDLGQKGIVIASGLARGIDTEAHKASLYTGTIAIVAGGLNRIYPKENIKLAHAIAENGLLVSEMPWNWQARAQDFPRRNRIISGVAAGTLVIEAAKRSGSLITARYALEQGREVFAIPGSPLDPRSDGTNHLIKQGACLVCEADDILAALPNHTPSLKYQPPLLRENASSSEPFDFEDALPVKSRDRFIQSLGPTPIAIDELVRQSGVSPSQAQIILLELDLAGRLERHGNQAVSLKP</sequence>
<dbReference type="InterPro" id="IPR003488">
    <property type="entry name" value="DprA"/>
</dbReference>
<gene>
    <name evidence="5" type="primary">dprA</name>
    <name evidence="5" type="ORF">C0081_08175</name>
</gene>
<dbReference type="GO" id="GO:0009294">
    <property type="term" value="P:DNA-mediated transformation"/>
    <property type="evidence" value="ECO:0007669"/>
    <property type="project" value="InterPro"/>
</dbReference>
<accession>A0A2N5XTG4</accession>
<evidence type="ECO:0000256" key="1">
    <source>
        <dbReference type="ARBA" id="ARBA00006525"/>
    </source>
</evidence>
<dbReference type="NCBIfam" id="TIGR00732">
    <property type="entry name" value="dprA"/>
    <property type="match status" value="1"/>
</dbReference>
<dbReference type="AlphaFoldDB" id="A0A2N5XTG4"/>
<dbReference type="Pfam" id="PF17782">
    <property type="entry name" value="WHD_DprA"/>
    <property type="match status" value="1"/>
</dbReference>